<dbReference type="AlphaFoldDB" id="A0A0A8ZQW8"/>
<reference evidence="1" key="2">
    <citation type="journal article" date="2015" name="Data Brief">
        <title>Shoot transcriptome of the giant reed, Arundo donax.</title>
        <authorList>
            <person name="Barrero R.A."/>
            <person name="Guerrero F.D."/>
            <person name="Moolhuijzen P."/>
            <person name="Goolsby J.A."/>
            <person name="Tidwell J."/>
            <person name="Bellgard S.E."/>
            <person name="Bellgard M.I."/>
        </authorList>
    </citation>
    <scope>NUCLEOTIDE SEQUENCE</scope>
    <source>
        <tissue evidence="1">Shoot tissue taken approximately 20 cm above the soil surface</tissue>
    </source>
</reference>
<organism evidence="1">
    <name type="scientific">Arundo donax</name>
    <name type="common">Giant reed</name>
    <name type="synonym">Donax arundinaceus</name>
    <dbReference type="NCBI Taxonomy" id="35708"/>
    <lineage>
        <taxon>Eukaryota</taxon>
        <taxon>Viridiplantae</taxon>
        <taxon>Streptophyta</taxon>
        <taxon>Embryophyta</taxon>
        <taxon>Tracheophyta</taxon>
        <taxon>Spermatophyta</taxon>
        <taxon>Magnoliopsida</taxon>
        <taxon>Liliopsida</taxon>
        <taxon>Poales</taxon>
        <taxon>Poaceae</taxon>
        <taxon>PACMAD clade</taxon>
        <taxon>Arundinoideae</taxon>
        <taxon>Arundineae</taxon>
        <taxon>Arundo</taxon>
    </lineage>
</organism>
<proteinExistence type="predicted"/>
<reference evidence="1" key="1">
    <citation type="submission" date="2014-09" db="EMBL/GenBank/DDBJ databases">
        <authorList>
            <person name="Magalhaes I.L.F."/>
            <person name="Oliveira U."/>
            <person name="Santos F.R."/>
            <person name="Vidigal T.H.D.A."/>
            <person name="Brescovit A.D."/>
            <person name="Santos A.J."/>
        </authorList>
    </citation>
    <scope>NUCLEOTIDE SEQUENCE</scope>
    <source>
        <tissue evidence="1">Shoot tissue taken approximately 20 cm above the soil surface</tissue>
    </source>
</reference>
<sequence length="19" mass="2079">MVTSIEISSGQSFLGDFFN</sequence>
<protein>
    <submittedName>
        <fullName evidence="1">Uncharacterized protein</fullName>
    </submittedName>
</protein>
<dbReference type="EMBL" id="GBRH01258775">
    <property type="protein sequence ID" value="JAD39120.1"/>
    <property type="molecule type" value="Transcribed_RNA"/>
</dbReference>
<accession>A0A0A8ZQW8</accession>
<name>A0A0A8ZQW8_ARUDO</name>
<evidence type="ECO:0000313" key="1">
    <source>
        <dbReference type="EMBL" id="JAD39120.1"/>
    </source>
</evidence>